<dbReference type="InterPro" id="IPR000160">
    <property type="entry name" value="GGDEF_dom"/>
</dbReference>
<feature type="transmembrane region" description="Helical" evidence="3">
    <location>
        <begin position="170"/>
        <end position="187"/>
    </location>
</feature>
<dbReference type="GO" id="GO:0005886">
    <property type="term" value="C:plasma membrane"/>
    <property type="evidence" value="ECO:0007669"/>
    <property type="project" value="TreeGrafter"/>
</dbReference>
<dbReference type="PROSITE" id="PS50887">
    <property type="entry name" value="GGDEF"/>
    <property type="match status" value="1"/>
</dbReference>
<evidence type="ECO:0000256" key="3">
    <source>
        <dbReference type="SAM" id="Phobius"/>
    </source>
</evidence>
<dbReference type="SUPFAM" id="SSF55073">
    <property type="entry name" value="Nucleotide cyclase"/>
    <property type="match status" value="1"/>
</dbReference>
<reference evidence="5 6" key="2">
    <citation type="submission" date="2016-02" db="EMBL/GenBank/DDBJ databases">
        <authorList>
            <person name="Wen L."/>
            <person name="He K."/>
            <person name="Yang H."/>
        </authorList>
    </citation>
    <scope>NUCLEOTIDE SEQUENCE [LARGE SCALE GENOMIC DNA]</scope>
    <source>
        <strain evidence="5 6">AGD 8-3</strain>
    </source>
</reference>
<dbReference type="PANTHER" id="PTHR45138:SF9">
    <property type="entry name" value="DIGUANYLATE CYCLASE DGCM-RELATED"/>
    <property type="match status" value="1"/>
</dbReference>
<dbReference type="AlphaFoldDB" id="A0A0X8HD78"/>
<reference evidence="5 6" key="1">
    <citation type="journal article" date="2016" name="Genome Announc.">
        <title>Draft Genome Sequence of 'Halomonas chromatireducens' Strain AGD 8-3, a Haloalkaliphilic Chromate- and Selenite-Reducing Gammaproteobacterium.</title>
        <authorList>
            <person name="Sharko F.S."/>
            <person name="Shapovalova A.A."/>
            <person name="Tsygankova S.V."/>
            <person name="Komova A.V."/>
            <person name="Boulygina E.S."/>
            <person name="Teslyuk A.B."/>
            <person name="Gotovtsev P.M."/>
            <person name="Namsaraev Z.B."/>
            <person name="Khijniak T.V."/>
            <person name="Nedoluzhko A.V."/>
            <person name="Vasilov R.G."/>
        </authorList>
    </citation>
    <scope>NUCLEOTIDE SEQUENCE [LARGE SCALE GENOMIC DNA]</scope>
    <source>
        <strain evidence="5 6">AGD 8-3</strain>
    </source>
</reference>
<keyword evidence="3" id="KW-0812">Transmembrane</keyword>
<dbReference type="InterPro" id="IPR029787">
    <property type="entry name" value="Nucleotide_cyclase"/>
</dbReference>
<dbReference type="GO" id="GO:1902201">
    <property type="term" value="P:negative regulation of bacterial-type flagellum-dependent cell motility"/>
    <property type="evidence" value="ECO:0007669"/>
    <property type="project" value="TreeGrafter"/>
</dbReference>
<dbReference type="Proteomes" id="UP000063387">
    <property type="component" value="Chromosome"/>
</dbReference>
<evidence type="ECO:0000256" key="2">
    <source>
        <dbReference type="ARBA" id="ARBA00034247"/>
    </source>
</evidence>
<keyword evidence="5" id="KW-0808">Transferase</keyword>
<dbReference type="PATRIC" id="fig|507626.3.peg.1352"/>
<dbReference type="STRING" id="507626.LOKO_01366"/>
<comment type="catalytic activity">
    <reaction evidence="2">
        <text>2 GTP = 3',3'-c-di-GMP + 2 diphosphate</text>
        <dbReference type="Rhea" id="RHEA:24898"/>
        <dbReference type="ChEBI" id="CHEBI:33019"/>
        <dbReference type="ChEBI" id="CHEBI:37565"/>
        <dbReference type="ChEBI" id="CHEBI:58805"/>
        <dbReference type="EC" id="2.7.7.65"/>
    </reaction>
</comment>
<evidence type="ECO:0000256" key="1">
    <source>
        <dbReference type="ARBA" id="ARBA00012528"/>
    </source>
</evidence>
<dbReference type="EC" id="2.7.7.65" evidence="1"/>
<accession>A0A0X8HD78</accession>
<dbReference type="GO" id="GO:0043709">
    <property type="term" value="P:cell adhesion involved in single-species biofilm formation"/>
    <property type="evidence" value="ECO:0007669"/>
    <property type="project" value="TreeGrafter"/>
</dbReference>
<evidence type="ECO:0000313" key="6">
    <source>
        <dbReference type="Proteomes" id="UP000063387"/>
    </source>
</evidence>
<organism evidence="5 6">
    <name type="scientific">Halomonas chromatireducens</name>
    <dbReference type="NCBI Taxonomy" id="507626"/>
    <lineage>
        <taxon>Bacteria</taxon>
        <taxon>Pseudomonadati</taxon>
        <taxon>Pseudomonadota</taxon>
        <taxon>Gammaproteobacteria</taxon>
        <taxon>Oceanospirillales</taxon>
        <taxon>Halomonadaceae</taxon>
        <taxon>Halomonas</taxon>
    </lineage>
</organism>
<keyword evidence="3" id="KW-0472">Membrane</keyword>
<keyword evidence="6" id="KW-1185">Reference proteome</keyword>
<feature type="transmembrane region" description="Helical" evidence="3">
    <location>
        <begin position="12"/>
        <end position="30"/>
    </location>
</feature>
<dbReference type="PANTHER" id="PTHR45138">
    <property type="entry name" value="REGULATORY COMPONENTS OF SENSORY TRANSDUCTION SYSTEM"/>
    <property type="match status" value="1"/>
</dbReference>
<dbReference type="Gene3D" id="3.30.70.270">
    <property type="match status" value="1"/>
</dbReference>
<evidence type="ECO:0000313" key="5">
    <source>
        <dbReference type="EMBL" id="AMD00434.1"/>
    </source>
</evidence>
<protein>
    <recommendedName>
        <fullName evidence="1">diguanylate cyclase</fullName>
        <ecNumber evidence="1">2.7.7.65</ecNumber>
    </recommendedName>
</protein>
<keyword evidence="3" id="KW-1133">Transmembrane helix</keyword>
<dbReference type="InterPro" id="IPR043128">
    <property type="entry name" value="Rev_trsase/Diguanyl_cyclase"/>
</dbReference>
<name>A0A0X8HD78_9GAMM</name>
<dbReference type="KEGG" id="hco:LOKO_01366"/>
<gene>
    <name evidence="5" type="primary">ycdT_1</name>
    <name evidence="5" type="ORF">LOKO_01366</name>
</gene>
<dbReference type="SMART" id="SM00267">
    <property type="entry name" value="GGDEF"/>
    <property type="match status" value="1"/>
</dbReference>
<dbReference type="CDD" id="cd01949">
    <property type="entry name" value="GGDEF"/>
    <property type="match status" value="1"/>
</dbReference>
<dbReference type="InterPro" id="IPR050469">
    <property type="entry name" value="Diguanylate_Cyclase"/>
</dbReference>
<proteinExistence type="predicted"/>
<keyword evidence="5" id="KW-0548">Nucleotidyltransferase</keyword>
<evidence type="ECO:0000259" key="4">
    <source>
        <dbReference type="PROSITE" id="PS50887"/>
    </source>
</evidence>
<dbReference type="GO" id="GO:0052621">
    <property type="term" value="F:diguanylate cyclase activity"/>
    <property type="evidence" value="ECO:0007669"/>
    <property type="project" value="UniProtKB-EC"/>
</dbReference>
<dbReference type="Pfam" id="PF00990">
    <property type="entry name" value="GGDEF"/>
    <property type="match status" value="1"/>
</dbReference>
<feature type="domain" description="GGDEF" evidence="4">
    <location>
        <begin position="233"/>
        <end position="368"/>
    </location>
</feature>
<sequence length="382" mass="42890">MIPAPRWRRHLGWLWLSLMSFTLLMLLIAYQTRWVYPEIHAYFSQAGNLTGQQLATRSRDYLQESLDILLASPVDDDGRDRAHFHLELAYSLFDIGLYRNEYSCTRPSLAALDELKVKLRSGESLLPGDLRHSLLSPIRCLTEIEMHQLDRRSSVTAAFVEDTRRHQGQVLIGSVVIFVLGLAFWWMHERHRRSAERATRESLEWMARALSDPLTGVGNRSALHQDVLASKGQPMGLILIDIDFFKQYNDHLGHPDGDKLLRHLAHLIDETLGRQARLYRMGGDEFAALIDCVDDDVLAGHCERLVKELREAALEHPAHPGSPTVTFSVGAACFIAGQAGFDAGYAAADQALYRVKAGGRDGWQVAEAKVVADSGDLKLERS</sequence>
<dbReference type="EMBL" id="CP014226">
    <property type="protein sequence ID" value="AMD00434.1"/>
    <property type="molecule type" value="Genomic_DNA"/>
</dbReference>
<dbReference type="NCBIfam" id="TIGR00254">
    <property type="entry name" value="GGDEF"/>
    <property type="match status" value="1"/>
</dbReference>